<dbReference type="Gene3D" id="1.25.10.10">
    <property type="entry name" value="Leucine-rich Repeat Variant"/>
    <property type="match status" value="2"/>
</dbReference>
<evidence type="ECO:0000313" key="5">
    <source>
        <dbReference type="Proteomes" id="UP000735302"/>
    </source>
</evidence>
<evidence type="ECO:0000256" key="1">
    <source>
        <dbReference type="SAM" id="MobiDB-lite"/>
    </source>
</evidence>
<accession>A0AAV3YF77</accession>
<protein>
    <submittedName>
        <fullName evidence="4">Small subunit processome component 20 homolog</fullName>
    </submittedName>
</protein>
<feature type="compositionally biased region" description="Acidic residues" evidence="1">
    <location>
        <begin position="1781"/>
        <end position="1794"/>
    </location>
</feature>
<dbReference type="GO" id="GO:0032040">
    <property type="term" value="C:small-subunit processome"/>
    <property type="evidence" value="ECO:0007669"/>
    <property type="project" value="TreeGrafter"/>
</dbReference>
<feature type="non-terminal residue" evidence="4">
    <location>
        <position position="2330"/>
    </location>
</feature>
<keyword evidence="5" id="KW-1185">Reference proteome</keyword>
<evidence type="ECO:0000259" key="2">
    <source>
        <dbReference type="Pfam" id="PF07539"/>
    </source>
</evidence>
<gene>
    <name evidence="4" type="ORF">PoB_000721400</name>
</gene>
<dbReference type="Pfam" id="PF07539">
    <property type="entry name" value="UTP20_N"/>
    <property type="match status" value="1"/>
</dbReference>
<feature type="compositionally biased region" description="Basic and acidic residues" evidence="1">
    <location>
        <begin position="1753"/>
        <end position="1768"/>
    </location>
</feature>
<dbReference type="EMBL" id="BLXT01000835">
    <property type="protein sequence ID" value="GFN80708.1"/>
    <property type="molecule type" value="Genomic_DNA"/>
</dbReference>
<name>A0AAV3YF77_9GAST</name>
<feature type="domain" description="U3 small nucleolar RNA-associated protein 20" evidence="3">
    <location>
        <begin position="1873"/>
        <end position="2090"/>
    </location>
</feature>
<proteinExistence type="predicted"/>
<dbReference type="InterPro" id="IPR016024">
    <property type="entry name" value="ARM-type_fold"/>
</dbReference>
<dbReference type="InterPro" id="IPR011430">
    <property type="entry name" value="UTP20_N"/>
</dbReference>
<evidence type="ECO:0000313" key="4">
    <source>
        <dbReference type="EMBL" id="GFN80708.1"/>
    </source>
</evidence>
<feature type="domain" description="U3 small nucleolar RNA-associated protein 20 N-terminal" evidence="2">
    <location>
        <begin position="941"/>
        <end position="1576"/>
    </location>
</feature>
<feature type="compositionally biased region" description="Acidic residues" evidence="1">
    <location>
        <begin position="902"/>
        <end position="918"/>
    </location>
</feature>
<feature type="region of interest" description="Disordered" evidence="1">
    <location>
        <begin position="869"/>
        <end position="933"/>
    </location>
</feature>
<dbReference type="GO" id="GO:0030686">
    <property type="term" value="C:90S preribosome"/>
    <property type="evidence" value="ECO:0007669"/>
    <property type="project" value="TreeGrafter"/>
</dbReference>
<evidence type="ECO:0000259" key="3">
    <source>
        <dbReference type="Pfam" id="PF20416"/>
    </source>
</evidence>
<feature type="region of interest" description="Disordered" evidence="1">
    <location>
        <begin position="1743"/>
        <end position="1794"/>
    </location>
</feature>
<dbReference type="SUPFAM" id="SSF48371">
    <property type="entry name" value="ARM repeat"/>
    <property type="match status" value="2"/>
</dbReference>
<dbReference type="Pfam" id="PF20416">
    <property type="entry name" value="UTP20"/>
    <property type="match status" value="1"/>
</dbReference>
<dbReference type="PANTHER" id="PTHR17695">
    <property type="entry name" value="SMALL SUBUNIT PROCESSOME COMPONENT 20 HOMOLOG"/>
    <property type="match status" value="1"/>
</dbReference>
<dbReference type="PANTHER" id="PTHR17695:SF11">
    <property type="entry name" value="SMALL SUBUNIT PROCESSOME COMPONENT 20 HOMOLOG"/>
    <property type="match status" value="1"/>
</dbReference>
<dbReference type="InterPro" id="IPR011989">
    <property type="entry name" value="ARM-like"/>
</dbReference>
<reference evidence="4 5" key="1">
    <citation type="journal article" date="2021" name="Elife">
        <title>Chloroplast acquisition without the gene transfer in kleptoplastic sea slugs, Plakobranchus ocellatus.</title>
        <authorList>
            <person name="Maeda T."/>
            <person name="Takahashi S."/>
            <person name="Yoshida T."/>
            <person name="Shimamura S."/>
            <person name="Takaki Y."/>
            <person name="Nagai Y."/>
            <person name="Toyoda A."/>
            <person name="Suzuki Y."/>
            <person name="Arimoto A."/>
            <person name="Ishii H."/>
            <person name="Satoh N."/>
            <person name="Nishiyama T."/>
            <person name="Hasebe M."/>
            <person name="Maruyama T."/>
            <person name="Minagawa J."/>
            <person name="Obokata J."/>
            <person name="Shigenobu S."/>
        </authorList>
    </citation>
    <scope>NUCLEOTIDE SEQUENCE [LARGE SCALE GENOMIC DNA]</scope>
</reference>
<dbReference type="InterPro" id="IPR052575">
    <property type="entry name" value="SSU_processome_comp_20"/>
</dbReference>
<sequence>MGKSSKHKAENVHHFISFSERISNVNIDVIHQIRRVDDETEGTYFGEALAKWTELDLTDHYCNFRKEISSQVQTYEQLVHHKDDILSSLKEHLSVPNSVALSALLDLLVQLAKDLQQDFVPHFQDFFKLLTHILTTRVQDADAMEQTFQALASLFRVLWRFLIKDFKEVFSYYSHLLTTSQKDYIKVFAAESCAYLLRKVKRQDKLLNFLFGNLKTSPELTEGIGLLLFEMVKGVKNHFHTISEQVFPLLLQKLGPWHLAGKKQANLPRQHVEQAVTICLQECAEHISKENSQRLWEILMDCISNVNKACKAHHQEAESNDKKSGSGICGHLCRLLRILCVLINHKNGDVIWDCQLIANTLCLVAGTPGVEQDVLNALYSLLDVCHESLSVETIVKIMTSVFAAQFKFLDLKAFAMSCINKPFFEKDVLSRMIQSLNVELSAEDGTQNRKTHDEGLSFLAEVVLQKTASPITGDGLKLLKLYPLDRSWTKNKHEKSIVLRMDTLLSQTLENKDNLTMSDLVSLWGCVICLPHLSIDNSMSKCARVWKHVFKHLNSKKETKLNDAIMQVLNQVLKSMIFIALDAETDTLPVKNEDIYKILELKPSSPIALQILDFYLSFQGNADLLTEELLRSLYPQLESNLVSPSHIVRLLTCHILSLFPFKMKDYGDDVVRDSAFTVMFTAEQMKPTVHNYRDKLIYLRKMEHDFANKCLPEGISVKACLLFTLGNEFWNFKLLWEPLGAIIASFASSMETKEFWDTMLTQLKRAASECEKELHQLPSELTLQESEASGMLSVFQGYWAEALTDGRPPDFLQFRSQLWKALKRFPEKCVLRSDELCQLYLQFLRNEFISADEDTQSFQNIFQPPEEKEIKGSKLVEESMDTDVTDPGSITTVNETENNDRIEDDINSDEEDEDDDENECNKSGVTSGGEKAGRVKKKSRVQSLLAHLDVFAQFKKQRSMFNQKDVQDTFFDFLKHRNAAIQKASFDCIMTYKSPHLLPYRENFYRLLDDKTFKSEITLFSVDEENSQVKSEDREGLLPVLMRILYGKMHGKTGNNTAGKANSNIRRTIVFGFLSGCQPHELRCFLDLLFQPCLKFVTDDPVKMVSETKATLDLSKMIPLKRMKGILNTLQTVSRRWGHRLGEFSHCVLHMLIGLASMLDVTLAQRHLVVPGTIRMLKSLRHTAINRITQFFEAFDHLDYTAGELEAIFQAVVWPQAEKLVYEGVHHPTPLLKLLLFWSQHSRFLPMLGYKQQKEDSKTVTALGCVLDLLNAPTVSKTVCLAILEMLTNILQDEEEREEKGEDLTDADTKAPLPEPFVFPAASDSDSLNPLDSLLLPYVPKLLNYLKNSLGKMTQSAKDKKSIYVVELKILAKMSRLVTTPEDCHILCDLLVPYLSRGASLTQEIEENILISLTNLMQYNEQPYAFIRPVAQLFSIIERRQSRNVLCKLFSIICERDEDMKNIAALVEKLNAWDKRRAEEPDYMVRLAAFTEINTLVAKPGELPLNILLPVIYNSCHFIYAIDDLSIRDNSTNCLIKIVERLSYSSSKSTEEKRVFISIVEQTLVPQVKLGIRHKSEAVRHEFLAVLQSLVIHCKNHPMFEGLSDLCDKDPEADFFENIRHIQMHKRSRALRRLYRHLKDHRFHASVHMSYVVPLIYTFVTDSSYSKHANVQDAAIDLLGAVCRQLSWPYYLQMLRFYLKLLTKKPDLQRQIIRIIVALLDAFHFDLSNSTYKVRNMPKVMQKSVTSADDPNPETKVDEMEPHTKTEKGNNSLGEVQAIEESPEEQELKEEDEFPSADLVGDEEQGTEEVMEIVGEETNDKTEGVGKRKVICSAPAATRIHKTISVSLIPQLHKVITQRTKSDDEHKLAKTKYAEDEEILRVPIALALIKLLQSLPKGTLEYTLPGVLLKICNFLKSRSRDVRTTARETLEKVAVSLGCRYFPFIIREMRAVLTRGYQLHVLSFTVHYLLKSLAEIIKPGDLDPALSSIQDVFYAELFGHVAEEKEVEAIRAKYFEAKFIKGYDAYGILARCVSSEKLDRLILPVKNVLETTYNQRTANKAETLLLKVATGLSNNSSIPLETMMVFIHSLTTSQMQQDKQEQDNRSAKEDMILPGPLKKMPESCLLLEQAAPRGGLKPKATKKTNIHLLIEFGLQLLYTCLKKESLSPTEHAHLQMLDPMVPMMKSFLTDIHVKTSANAMRCLSWLLRFPLPSLKKNIKRIAEGMFIVLQNYAGASTAKGGNQELITMCFKAVTVLVRDVSYHQISEQQLQVLLTYCEEDLYSHARQSTAFGLIRAILSRKLDIPQLHQTSDGRRSALEMMIAMFTAFPT</sequence>
<dbReference type="Proteomes" id="UP000735302">
    <property type="component" value="Unassembled WGS sequence"/>
</dbReference>
<organism evidence="4 5">
    <name type="scientific">Plakobranchus ocellatus</name>
    <dbReference type="NCBI Taxonomy" id="259542"/>
    <lineage>
        <taxon>Eukaryota</taxon>
        <taxon>Metazoa</taxon>
        <taxon>Spiralia</taxon>
        <taxon>Lophotrochozoa</taxon>
        <taxon>Mollusca</taxon>
        <taxon>Gastropoda</taxon>
        <taxon>Heterobranchia</taxon>
        <taxon>Euthyneura</taxon>
        <taxon>Panpulmonata</taxon>
        <taxon>Sacoglossa</taxon>
        <taxon>Placobranchoidea</taxon>
        <taxon>Plakobranchidae</taxon>
        <taxon>Plakobranchus</taxon>
    </lineage>
</organism>
<comment type="caution">
    <text evidence="4">The sequence shown here is derived from an EMBL/GenBank/DDBJ whole genome shotgun (WGS) entry which is preliminary data.</text>
</comment>
<dbReference type="InterPro" id="IPR046523">
    <property type="entry name" value="UTP20_dom"/>
</dbReference>